<sequence>MESSAGREGDGLQDLTVNEVDVTLSKAMAHSNELVQRARQLQAHFQQAQRGMLEINRLCDQADSSIVQGQTLLNRSAHRIHELKQALERHQQALGTAPDISR</sequence>
<organism evidence="1">
    <name type="scientific">Cladocopium goreaui</name>
    <dbReference type="NCBI Taxonomy" id="2562237"/>
    <lineage>
        <taxon>Eukaryota</taxon>
        <taxon>Sar</taxon>
        <taxon>Alveolata</taxon>
        <taxon>Dinophyceae</taxon>
        <taxon>Suessiales</taxon>
        <taxon>Symbiodiniaceae</taxon>
        <taxon>Cladocopium</taxon>
    </lineage>
</organism>
<evidence type="ECO:0000313" key="2">
    <source>
        <dbReference type="EMBL" id="CAL4786218.1"/>
    </source>
</evidence>
<dbReference type="Proteomes" id="UP001152797">
    <property type="component" value="Unassembled WGS sequence"/>
</dbReference>
<dbReference type="OrthoDB" id="413245at2759"/>
<proteinExistence type="predicted"/>
<dbReference type="EMBL" id="CAMXCT010002557">
    <property type="protein sequence ID" value="CAI3998906.1"/>
    <property type="molecule type" value="Genomic_DNA"/>
</dbReference>
<dbReference type="EMBL" id="CAMXCT030002557">
    <property type="protein sequence ID" value="CAL4786218.1"/>
    <property type="molecule type" value="Genomic_DNA"/>
</dbReference>
<protein>
    <submittedName>
        <fullName evidence="1">Uncharacterized protein</fullName>
    </submittedName>
</protein>
<dbReference type="AlphaFoldDB" id="A0A9P1CZ13"/>
<evidence type="ECO:0000313" key="3">
    <source>
        <dbReference type="Proteomes" id="UP001152797"/>
    </source>
</evidence>
<comment type="caution">
    <text evidence="1">The sequence shown here is derived from an EMBL/GenBank/DDBJ whole genome shotgun (WGS) entry which is preliminary data.</text>
</comment>
<reference evidence="2 3" key="2">
    <citation type="submission" date="2024-05" db="EMBL/GenBank/DDBJ databases">
        <authorList>
            <person name="Chen Y."/>
            <person name="Shah S."/>
            <person name="Dougan E. K."/>
            <person name="Thang M."/>
            <person name="Chan C."/>
        </authorList>
    </citation>
    <scope>NUCLEOTIDE SEQUENCE [LARGE SCALE GENOMIC DNA]</scope>
</reference>
<keyword evidence="3" id="KW-1185">Reference proteome</keyword>
<accession>A0A9P1CZ13</accession>
<dbReference type="EMBL" id="CAMXCT020002557">
    <property type="protein sequence ID" value="CAL1152281.1"/>
    <property type="molecule type" value="Genomic_DNA"/>
</dbReference>
<name>A0A9P1CZ13_9DINO</name>
<reference evidence="1" key="1">
    <citation type="submission" date="2022-10" db="EMBL/GenBank/DDBJ databases">
        <authorList>
            <person name="Chen Y."/>
            <person name="Dougan E. K."/>
            <person name="Chan C."/>
            <person name="Rhodes N."/>
            <person name="Thang M."/>
        </authorList>
    </citation>
    <scope>NUCLEOTIDE SEQUENCE</scope>
</reference>
<gene>
    <name evidence="1" type="ORF">C1SCF055_LOCUS25168</name>
</gene>
<evidence type="ECO:0000313" key="1">
    <source>
        <dbReference type="EMBL" id="CAI3998906.1"/>
    </source>
</evidence>